<dbReference type="GO" id="GO:0004519">
    <property type="term" value="F:endonuclease activity"/>
    <property type="evidence" value="ECO:0007669"/>
    <property type="project" value="UniProtKB-KW"/>
</dbReference>
<dbReference type="Proteomes" id="UP001596103">
    <property type="component" value="Unassembled WGS sequence"/>
</dbReference>
<gene>
    <name evidence="2" type="ORF">ACFPTO_18555</name>
</gene>
<dbReference type="EMBL" id="JBHSMP010000023">
    <property type="protein sequence ID" value="MFC5430782.1"/>
    <property type="molecule type" value="Genomic_DNA"/>
</dbReference>
<keyword evidence="2" id="KW-0540">Nuclease</keyword>
<accession>A0ABW0JCF1</accession>
<keyword evidence="3" id="KW-1185">Reference proteome</keyword>
<protein>
    <submittedName>
        <fullName evidence="2">HNH endonuclease</fullName>
    </submittedName>
</protein>
<dbReference type="InterPro" id="IPR003615">
    <property type="entry name" value="HNH_nuc"/>
</dbReference>
<sequence length="292" mass="33111">MTKTTKKLVRERAVFLIDTDAKSNEGFSYHDKWFEKEVAVLSGGSRYLEKLENLVRGDTVLMYVKRKGILGRGIIVDDEALKVTDVTEIVSPREPIEYHRKVFWTGDLRSKPVTLAEFVALNGSNPRHALQELRTGQAEVMALINERSEEIDLAEIDRQTDSAPITEALTTSLARRKQGKYREDLLNLWGRTCAVTGCDLEPILRASHALPWRKASHKQRVDPNNGLPLIPTLDVLFDAGLIGFSDEGTMLRSASLQERHCEEFGLPRSLRQPLNASQKLYLQIHREMYGLK</sequence>
<name>A0ABW0JCF1_9BURK</name>
<comment type="caution">
    <text evidence="2">The sequence shown here is derived from an EMBL/GenBank/DDBJ whole genome shotgun (WGS) entry which is preliminary data.</text>
</comment>
<evidence type="ECO:0000313" key="2">
    <source>
        <dbReference type="EMBL" id="MFC5430782.1"/>
    </source>
</evidence>
<proteinExistence type="predicted"/>
<organism evidence="2 3">
    <name type="scientific">Paraburkholderia denitrificans</name>
    <dbReference type="NCBI Taxonomy" id="694025"/>
    <lineage>
        <taxon>Bacteria</taxon>
        <taxon>Pseudomonadati</taxon>
        <taxon>Pseudomonadota</taxon>
        <taxon>Betaproteobacteria</taxon>
        <taxon>Burkholderiales</taxon>
        <taxon>Burkholderiaceae</taxon>
        <taxon>Paraburkholderia</taxon>
    </lineage>
</organism>
<keyword evidence="2" id="KW-0255">Endonuclease</keyword>
<reference evidence="3" key="1">
    <citation type="journal article" date="2019" name="Int. J. Syst. Evol. Microbiol.">
        <title>The Global Catalogue of Microorganisms (GCM) 10K type strain sequencing project: providing services to taxonomists for standard genome sequencing and annotation.</title>
        <authorList>
            <consortium name="The Broad Institute Genomics Platform"/>
            <consortium name="The Broad Institute Genome Sequencing Center for Infectious Disease"/>
            <person name="Wu L."/>
            <person name="Ma J."/>
        </authorList>
    </citation>
    <scope>NUCLEOTIDE SEQUENCE [LARGE SCALE GENOMIC DNA]</scope>
    <source>
        <strain evidence="3">CCUG 56042</strain>
    </source>
</reference>
<evidence type="ECO:0000259" key="1">
    <source>
        <dbReference type="Pfam" id="PF13391"/>
    </source>
</evidence>
<feature type="domain" description="HNH nuclease" evidence="1">
    <location>
        <begin position="193"/>
        <end position="244"/>
    </location>
</feature>
<keyword evidence="2" id="KW-0378">Hydrolase</keyword>
<dbReference type="RefSeq" id="WP_377713516.1">
    <property type="nucleotide sequence ID" value="NZ_JBHSMP010000023.1"/>
</dbReference>
<dbReference type="Pfam" id="PF13391">
    <property type="entry name" value="HNH_2"/>
    <property type="match status" value="1"/>
</dbReference>
<evidence type="ECO:0000313" key="3">
    <source>
        <dbReference type="Proteomes" id="UP001596103"/>
    </source>
</evidence>